<accession>A0A5C7FXC5</accession>
<reference evidence="3 4" key="1">
    <citation type="submission" date="2019-08" db="EMBL/GenBank/DDBJ databases">
        <title>Lewinella sp. strain SSH13 Genome sequencing and assembly.</title>
        <authorList>
            <person name="Kim I."/>
        </authorList>
    </citation>
    <scope>NUCLEOTIDE SEQUENCE [LARGE SCALE GENOMIC DNA]</scope>
    <source>
        <strain evidence="3 4">SSH13</strain>
    </source>
</reference>
<feature type="domain" description="FAD dependent oxidoreductase" evidence="2">
    <location>
        <begin position="3"/>
        <end position="344"/>
    </location>
</feature>
<name>A0A5C7FXC5_9BACT</name>
<dbReference type="OrthoDB" id="214253at2"/>
<dbReference type="Gene3D" id="3.50.50.60">
    <property type="entry name" value="FAD/NAD(P)-binding domain"/>
    <property type="match status" value="1"/>
</dbReference>
<evidence type="ECO:0000313" key="4">
    <source>
        <dbReference type="Proteomes" id="UP000321907"/>
    </source>
</evidence>
<dbReference type="SUPFAM" id="SSF54373">
    <property type="entry name" value="FAD-linked reductases, C-terminal domain"/>
    <property type="match status" value="1"/>
</dbReference>
<dbReference type="PANTHER" id="PTHR13847:SF289">
    <property type="entry name" value="GLYCINE OXIDASE"/>
    <property type="match status" value="1"/>
</dbReference>
<evidence type="ECO:0000256" key="1">
    <source>
        <dbReference type="ARBA" id="ARBA00023002"/>
    </source>
</evidence>
<dbReference type="PANTHER" id="PTHR13847">
    <property type="entry name" value="SARCOSINE DEHYDROGENASE-RELATED"/>
    <property type="match status" value="1"/>
</dbReference>
<proteinExistence type="predicted"/>
<dbReference type="EMBL" id="VOXD01000002">
    <property type="protein sequence ID" value="TXF91418.1"/>
    <property type="molecule type" value="Genomic_DNA"/>
</dbReference>
<dbReference type="Proteomes" id="UP000321907">
    <property type="component" value="Unassembled WGS sequence"/>
</dbReference>
<sequence length="368" mass="40859">MKFLIIGQGLAGTLTGRRLELAGHTVHYIDAPEQTASSSVAAGIINPITGRRFVKSWRIDELIPEAKSCYLEFEKLLGLTFWHEQPLIRTLYNRGDLNDWQARSADAGYPEYMDDNPAPGRIPVLTVPVFAYAGVRHAARVDVAGLVAAFRERITSGDQLKTDRFDYSGVPRLLGAEPASGEGRRSAGATKGQKSSATYDHIICCEGWRARFNPYFSYLPHGGNKGEVLIVKTEAPVLDRMFKHRVFLVPLSDDTYWVGATSENKFPDDSPTPANRKFLEDRLAEVLTGTKYEIIDHRAAVRPTVRDRRMFIGQHPELPRLWIFNGLGTKGGSLAPLGSRWLAEAILNGSPIPAEVNIDRFSPKKEGL</sequence>
<keyword evidence="4" id="KW-1185">Reference proteome</keyword>
<dbReference type="GO" id="GO:0005737">
    <property type="term" value="C:cytoplasm"/>
    <property type="evidence" value="ECO:0007669"/>
    <property type="project" value="TreeGrafter"/>
</dbReference>
<dbReference type="Pfam" id="PF01266">
    <property type="entry name" value="DAO"/>
    <property type="match status" value="1"/>
</dbReference>
<protein>
    <submittedName>
        <fullName evidence="3">FAD-binding oxidoreductase</fullName>
    </submittedName>
</protein>
<dbReference type="SUPFAM" id="SSF51905">
    <property type="entry name" value="FAD/NAD(P)-binding domain"/>
    <property type="match status" value="1"/>
</dbReference>
<dbReference type="Gene3D" id="3.30.9.10">
    <property type="entry name" value="D-Amino Acid Oxidase, subunit A, domain 2"/>
    <property type="match status" value="1"/>
</dbReference>
<dbReference type="InterPro" id="IPR006076">
    <property type="entry name" value="FAD-dep_OxRdtase"/>
</dbReference>
<dbReference type="AlphaFoldDB" id="A0A5C7FXC5"/>
<evidence type="ECO:0000313" key="3">
    <source>
        <dbReference type="EMBL" id="TXF91418.1"/>
    </source>
</evidence>
<gene>
    <name evidence="3" type="ORF">FUA23_01600</name>
</gene>
<dbReference type="RefSeq" id="WP_147928958.1">
    <property type="nucleotide sequence ID" value="NZ_VOXD01000002.1"/>
</dbReference>
<dbReference type="InterPro" id="IPR036188">
    <property type="entry name" value="FAD/NAD-bd_sf"/>
</dbReference>
<organism evidence="3 4">
    <name type="scientific">Neolewinella aurantiaca</name>
    <dbReference type="NCBI Taxonomy" id="2602767"/>
    <lineage>
        <taxon>Bacteria</taxon>
        <taxon>Pseudomonadati</taxon>
        <taxon>Bacteroidota</taxon>
        <taxon>Saprospiria</taxon>
        <taxon>Saprospirales</taxon>
        <taxon>Lewinellaceae</taxon>
        <taxon>Neolewinella</taxon>
    </lineage>
</organism>
<dbReference type="GO" id="GO:0016491">
    <property type="term" value="F:oxidoreductase activity"/>
    <property type="evidence" value="ECO:0007669"/>
    <property type="project" value="UniProtKB-KW"/>
</dbReference>
<comment type="caution">
    <text evidence="3">The sequence shown here is derived from an EMBL/GenBank/DDBJ whole genome shotgun (WGS) entry which is preliminary data.</text>
</comment>
<evidence type="ECO:0000259" key="2">
    <source>
        <dbReference type="Pfam" id="PF01266"/>
    </source>
</evidence>
<keyword evidence="1" id="KW-0560">Oxidoreductase</keyword>